<dbReference type="RefSeq" id="WP_219545929.1">
    <property type="nucleotide sequence ID" value="NZ_JAHKRN010000020.1"/>
</dbReference>
<comment type="caution">
    <text evidence="1">The sequence shown here is derived from an EMBL/GenBank/DDBJ whole genome shotgun (WGS) entry which is preliminary data.</text>
</comment>
<proteinExistence type="predicted"/>
<accession>A0ABW1BYE0</accession>
<sequence length="239" mass="26126">MTSEASATPADVATSGRVPLDALDVPRRSGAEPFTEAGAPAGATLADFWGWACSDVVGNRLRGVLAEYIVALALEVHDGVRTEWDAVDLVLPSELKVEVKSAAYLRSWSQRQPSAIKFTIARAKGWDARTDVVAATPERPSDVYVFCLLHHTDKRTIDPLNLDQWEFYVTSTAALEAAFGDRTQISLAALRTIVPVPVPFGGLKDCVLSWQGSRKVVPRDVRIGFEVRDRDARGRHAEQ</sequence>
<name>A0ABW1BYE0_9ACTN</name>
<reference evidence="2" key="1">
    <citation type="journal article" date="2019" name="Int. J. Syst. Evol. Microbiol.">
        <title>The Global Catalogue of Microorganisms (GCM) 10K type strain sequencing project: providing services to taxonomists for standard genome sequencing and annotation.</title>
        <authorList>
            <consortium name="The Broad Institute Genomics Platform"/>
            <consortium name="The Broad Institute Genome Sequencing Center for Infectious Disease"/>
            <person name="Wu L."/>
            <person name="Ma J."/>
        </authorList>
    </citation>
    <scope>NUCLEOTIDE SEQUENCE [LARGE SCALE GENOMIC DNA]</scope>
    <source>
        <strain evidence="2">CGMCC 4.7106</strain>
    </source>
</reference>
<gene>
    <name evidence="1" type="ORF">ACFPUY_23485</name>
</gene>
<dbReference type="EMBL" id="JBHSNW010000012">
    <property type="protein sequence ID" value="MFC5818077.1"/>
    <property type="molecule type" value="Genomic_DNA"/>
</dbReference>
<evidence type="ECO:0000313" key="1">
    <source>
        <dbReference type="EMBL" id="MFC5818077.1"/>
    </source>
</evidence>
<dbReference type="Proteomes" id="UP001596096">
    <property type="component" value="Unassembled WGS sequence"/>
</dbReference>
<protein>
    <recommendedName>
        <fullName evidence="3">Restriction endonuclease</fullName>
    </recommendedName>
</protein>
<evidence type="ECO:0008006" key="3">
    <source>
        <dbReference type="Google" id="ProtNLM"/>
    </source>
</evidence>
<evidence type="ECO:0000313" key="2">
    <source>
        <dbReference type="Proteomes" id="UP001596096"/>
    </source>
</evidence>
<organism evidence="1 2">
    <name type="scientific">Nonomuraea harbinensis</name>
    <dbReference type="NCBI Taxonomy" id="1286938"/>
    <lineage>
        <taxon>Bacteria</taxon>
        <taxon>Bacillati</taxon>
        <taxon>Actinomycetota</taxon>
        <taxon>Actinomycetes</taxon>
        <taxon>Streptosporangiales</taxon>
        <taxon>Streptosporangiaceae</taxon>
        <taxon>Nonomuraea</taxon>
    </lineage>
</organism>
<keyword evidence="2" id="KW-1185">Reference proteome</keyword>